<name>M7N510_9BACT</name>
<feature type="transmembrane region" description="Helical" evidence="1">
    <location>
        <begin position="115"/>
        <end position="136"/>
    </location>
</feature>
<feature type="transmembrane region" description="Helical" evidence="1">
    <location>
        <begin position="21"/>
        <end position="43"/>
    </location>
</feature>
<evidence type="ECO:0000313" key="2">
    <source>
        <dbReference type="EMBL" id="EMR02387.1"/>
    </source>
</evidence>
<keyword evidence="3" id="KW-1185">Reference proteome</keyword>
<evidence type="ECO:0000313" key="3">
    <source>
        <dbReference type="Proteomes" id="UP000011910"/>
    </source>
</evidence>
<sequence length="426" mass="47225">MILTGATPLQKTTSHRVVLPFYGYAALAFLLACLLLFFSSGAFQLHYFNPHTLAITHLMALGWGTMMILGASHQLVPVLVEGRLYSERLAWLSFVLAGLGIPLLVGAFYRFDMGWPALVGALLINLGLLAYLLNLGMSITHNSNRSPYAAFILVAICWLLLTTGLGAVLVLNFSWPLLEYNSLAYLPMHAHMGIIGWFLLLVVGVGARLIPMFLISKYTNTPLLWAIFGALNLGLISFILFTLCGHPLLLQIIPPLLVGAGILLFGYYCYQAYRQRIRRQVDAPMQVSLLSIALLALPLLLALLLVLFYAGDHNRLVLLYGFCIFFGWLTALILGMTFKTLPFIVWNRVYHLQCGRGKTPSPKDLFSERQFRAMAFCYGSGFIGFALGLLLQLPLLLKASAALLIAAAFLYTLNVARTIWHKPQRA</sequence>
<protein>
    <submittedName>
        <fullName evidence="2">Cbb3-type cytochrome oxidase, subunit 1</fullName>
    </submittedName>
</protein>
<dbReference type="Gene3D" id="1.20.210.10">
    <property type="entry name" value="Cytochrome c oxidase-like, subunit I domain"/>
    <property type="match status" value="2"/>
</dbReference>
<accession>M7N510</accession>
<comment type="caution">
    <text evidence="2">The sequence shown here is derived from an EMBL/GenBank/DDBJ whole genome shotgun (WGS) entry which is preliminary data.</text>
</comment>
<dbReference type="eggNOG" id="COG3278">
    <property type="taxonomic scope" value="Bacteria"/>
</dbReference>
<feature type="transmembrane region" description="Helical" evidence="1">
    <location>
        <begin position="190"/>
        <end position="210"/>
    </location>
</feature>
<feature type="transmembrane region" description="Helical" evidence="1">
    <location>
        <begin position="222"/>
        <end position="242"/>
    </location>
</feature>
<dbReference type="PATRIC" id="fig|1279009.4.peg.2517"/>
<evidence type="ECO:0000256" key="1">
    <source>
        <dbReference type="SAM" id="Phobius"/>
    </source>
</evidence>
<dbReference type="OrthoDB" id="5245199at2"/>
<feature type="transmembrane region" description="Helical" evidence="1">
    <location>
        <begin position="148"/>
        <end position="170"/>
    </location>
</feature>
<dbReference type="EMBL" id="AODQ01000060">
    <property type="protein sequence ID" value="EMR02387.1"/>
    <property type="molecule type" value="Genomic_DNA"/>
</dbReference>
<feature type="transmembrane region" description="Helical" evidence="1">
    <location>
        <begin position="399"/>
        <end position="420"/>
    </location>
</feature>
<keyword evidence="1" id="KW-0472">Membrane</keyword>
<feature type="transmembrane region" description="Helical" evidence="1">
    <location>
        <begin position="89"/>
        <end position="109"/>
    </location>
</feature>
<reference evidence="2 3" key="1">
    <citation type="journal article" date="2013" name="Genome Announc.">
        <title>Draft Genome Sequence of Cesiribacter andamanensis Strain AMV16T, Isolated from a Soil Sample from a Mud Volcano in the Andaman Islands, India.</title>
        <authorList>
            <person name="Shivaji S."/>
            <person name="Ara S."/>
            <person name="Begum Z."/>
            <person name="Srinivas T.N."/>
            <person name="Singh A."/>
            <person name="Kumar Pinnaka A."/>
        </authorList>
    </citation>
    <scope>NUCLEOTIDE SEQUENCE [LARGE SCALE GENOMIC DNA]</scope>
    <source>
        <strain evidence="2 3">AMV16</strain>
    </source>
</reference>
<dbReference type="InterPro" id="IPR036927">
    <property type="entry name" value="Cyt_c_oxase-like_su1_sf"/>
</dbReference>
<feature type="transmembrane region" description="Helical" evidence="1">
    <location>
        <begin position="289"/>
        <end position="311"/>
    </location>
</feature>
<keyword evidence="1" id="KW-0812">Transmembrane</keyword>
<feature type="transmembrane region" description="Helical" evidence="1">
    <location>
        <begin position="373"/>
        <end position="393"/>
    </location>
</feature>
<organism evidence="2 3">
    <name type="scientific">Cesiribacter andamanensis AMV16</name>
    <dbReference type="NCBI Taxonomy" id="1279009"/>
    <lineage>
        <taxon>Bacteria</taxon>
        <taxon>Pseudomonadati</taxon>
        <taxon>Bacteroidota</taxon>
        <taxon>Cytophagia</taxon>
        <taxon>Cytophagales</taxon>
        <taxon>Cesiribacteraceae</taxon>
        <taxon>Cesiribacter</taxon>
    </lineage>
</organism>
<keyword evidence="1" id="KW-1133">Transmembrane helix</keyword>
<proteinExistence type="predicted"/>
<dbReference type="AlphaFoldDB" id="M7N510"/>
<feature type="transmembrane region" description="Helical" evidence="1">
    <location>
        <begin position="317"/>
        <end position="338"/>
    </location>
</feature>
<feature type="transmembrane region" description="Helical" evidence="1">
    <location>
        <begin position="55"/>
        <end position="77"/>
    </location>
</feature>
<feature type="transmembrane region" description="Helical" evidence="1">
    <location>
        <begin position="248"/>
        <end position="268"/>
    </location>
</feature>
<dbReference type="STRING" id="1279009.ADICEAN_02483"/>
<dbReference type="RefSeq" id="WP_009195874.1">
    <property type="nucleotide sequence ID" value="NZ_AODQ01000060.1"/>
</dbReference>
<gene>
    <name evidence="2" type="ORF">ADICEAN_02483</name>
</gene>
<dbReference type="Proteomes" id="UP000011910">
    <property type="component" value="Unassembled WGS sequence"/>
</dbReference>